<keyword evidence="2" id="KW-1185">Reference proteome</keyword>
<evidence type="ECO:0000313" key="1">
    <source>
        <dbReference type="EMBL" id="EGF91476.1"/>
    </source>
</evidence>
<reference evidence="2" key="1">
    <citation type="submission" date="2011-03" db="EMBL/GenBank/DDBJ databases">
        <title>Draft genome sequence of Brevundimonas diminuta.</title>
        <authorList>
            <person name="Brown P.J.B."/>
            <person name="Buechlein A."/>
            <person name="Hemmerich C."/>
            <person name="Brun Y.V."/>
        </authorList>
    </citation>
    <scope>NUCLEOTIDE SEQUENCE [LARGE SCALE GENOMIC DNA]</scope>
    <source>
        <strain evidence="2">C19</strain>
    </source>
</reference>
<dbReference type="EMBL" id="GL883078">
    <property type="protein sequence ID" value="EGF91476.1"/>
    <property type="molecule type" value="Genomic_DNA"/>
</dbReference>
<proteinExistence type="predicted"/>
<dbReference type="HOGENOM" id="CLU_1923239_0_0_5"/>
<organism evidence="1 2">
    <name type="scientific">Asticcacaulis biprosthecium C19</name>
    <dbReference type="NCBI Taxonomy" id="715226"/>
    <lineage>
        <taxon>Bacteria</taxon>
        <taxon>Pseudomonadati</taxon>
        <taxon>Pseudomonadota</taxon>
        <taxon>Alphaproteobacteria</taxon>
        <taxon>Caulobacterales</taxon>
        <taxon>Caulobacteraceae</taxon>
        <taxon>Asticcacaulis</taxon>
    </lineage>
</organism>
<evidence type="ECO:0000313" key="2">
    <source>
        <dbReference type="Proteomes" id="UP000006512"/>
    </source>
</evidence>
<sequence>MRRVQGIRLFRVRQVQLQVLRSQVAYEHRLAQQGCRRRTFAEIRRQSARAGDDPVSRIGRHQCGIGQGVGLPGFLDIEQTELRIVVTNGQQSGIARLTQRVGTLDPEGGIQHADMVVVARVQVQDDPPGLR</sequence>
<name>F4QMN5_9CAUL</name>
<accession>F4QMN5</accession>
<protein>
    <submittedName>
        <fullName evidence="1">Uncharacterized protein</fullName>
    </submittedName>
</protein>
<dbReference type="AlphaFoldDB" id="F4QMN5"/>
<dbReference type="Proteomes" id="UP000006512">
    <property type="component" value="Unassembled WGS sequence"/>
</dbReference>
<gene>
    <name evidence="1" type="ORF">ABI_28930</name>
</gene>